<dbReference type="OrthoDB" id="9813491at2"/>
<keyword evidence="2" id="KW-1185">Reference proteome</keyword>
<proteinExistence type="predicted"/>
<evidence type="ECO:0000313" key="2">
    <source>
        <dbReference type="Proteomes" id="UP000033393"/>
    </source>
</evidence>
<name>A0A0F0HAN0_LENAE</name>
<dbReference type="AlphaFoldDB" id="A0A0F0HAN0"/>
<organism evidence="1 2">
    <name type="scientific">Lentzea aerocolonigenes</name>
    <name type="common">Lechevalieria aerocolonigenes</name>
    <name type="synonym">Saccharothrix aerocolonigenes</name>
    <dbReference type="NCBI Taxonomy" id="68170"/>
    <lineage>
        <taxon>Bacteria</taxon>
        <taxon>Bacillati</taxon>
        <taxon>Actinomycetota</taxon>
        <taxon>Actinomycetes</taxon>
        <taxon>Pseudonocardiales</taxon>
        <taxon>Pseudonocardiaceae</taxon>
        <taxon>Lentzea</taxon>
    </lineage>
</organism>
<dbReference type="InterPro" id="IPR038735">
    <property type="entry name" value="MSMEG_1276-like_NTP-PPase_dom"/>
</dbReference>
<dbReference type="SUPFAM" id="SSF101386">
    <property type="entry name" value="all-alpha NTP pyrophosphatases"/>
    <property type="match status" value="1"/>
</dbReference>
<protein>
    <recommendedName>
        <fullName evidence="3">Phosphoribosyl-ATP pyrophosphohydrolase</fullName>
    </recommendedName>
</protein>
<dbReference type="PATRIC" id="fig|68170.10.peg.351"/>
<evidence type="ECO:0000313" key="1">
    <source>
        <dbReference type="EMBL" id="KJK50683.1"/>
    </source>
</evidence>
<dbReference type="EMBL" id="JYJG01000054">
    <property type="protein sequence ID" value="KJK50683.1"/>
    <property type="molecule type" value="Genomic_DNA"/>
</dbReference>
<reference evidence="1 2" key="1">
    <citation type="submission" date="2015-02" db="EMBL/GenBank/DDBJ databases">
        <authorList>
            <person name="Ju K.-S."/>
            <person name="Doroghazi J.R."/>
            <person name="Metcalf W."/>
        </authorList>
    </citation>
    <scope>NUCLEOTIDE SEQUENCE [LARGE SCALE GENOMIC DNA]</scope>
    <source>
        <strain evidence="1 2">NRRL B-16140</strain>
    </source>
</reference>
<sequence>MTMPKLVRDRIPELVRANGEEPVTEIADVQRYRELLRDKLSEEVAEFLESGEVEELADIMEVLHALAQAAGVSPAELERIRAGKAAERGGFADRVVLLDVR</sequence>
<accession>A0A0F0HAN0</accession>
<evidence type="ECO:0008006" key="3">
    <source>
        <dbReference type="Google" id="ProtNLM"/>
    </source>
</evidence>
<comment type="caution">
    <text evidence="1">The sequence shown here is derived from an EMBL/GenBank/DDBJ whole genome shotgun (WGS) entry which is preliminary data.</text>
</comment>
<dbReference type="CDD" id="cd11532">
    <property type="entry name" value="NTP-PPase_COG4997"/>
    <property type="match status" value="1"/>
</dbReference>
<gene>
    <name evidence="1" type="ORF">UK23_09840</name>
</gene>
<dbReference type="Proteomes" id="UP000033393">
    <property type="component" value="Unassembled WGS sequence"/>
</dbReference>